<dbReference type="EMBL" id="LJRI01000151">
    <property type="protein sequence ID" value="KPZ11240.1"/>
    <property type="molecule type" value="Genomic_DNA"/>
</dbReference>
<comment type="caution">
    <text evidence="1">The sequence shown here is derived from an EMBL/GenBank/DDBJ whole genome shotgun (WGS) entry which is preliminary data.</text>
</comment>
<accession>A0A0Q0CQD7</accession>
<dbReference type="PATRIC" id="fig|264459.3.peg.5313"/>
<evidence type="ECO:0000313" key="2">
    <source>
        <dbReference type="Proteomes" id="UP000050384"/>
    </source>
</evidence>
<name>A0A0Q0CQD7_PSESX</name>
<sequence length="420" mass="48969">MQNWRNLNYFWKKIMEKEFLKSRGNRTKDESVIHMNDMKKIDEIIVQQYCIRRLKLESPDEFEKLAAFRGELDETLKQAGFTISTNPIQLDRVLALMGCLRFVELKKNRKLVKQGEPELARAALIDELADDSPIEITKHFLTNEILDKLLSSMREWEPLLTEFEKKYNYLKYYSLYGITNHVPGEVIYKRFFESYHELDEVYYDATMFKKEALWLHSKTSYRDEQLAHLVRTSANEVAHFSSNIKIFGGGQHQIKIEEAELKDHLILAIPTDQTPKNIDDALYKLRTALLSAFIEQGGYHRFSSDEFDNSKFMSDYTYKPCVVGQWNRVKNKIVGLWAWDTSRSKTVAETVNFVREEMGNFAKTVGIKTASYSEKSIQLYYESAVGQIGTGRRTSDGFCKMRDIDRQVTKSETILGLTEH</sequence>
<proteinExistence type="predicted"/>
<gene>
    <name evidence="1" type="ORF">ALO94_03351</name>
</gene>
<reference evidence="1 2" key="1">
    <citation type="submission" date="2015-09" db="EMBL/GenBank/DDBJ databases">
        <title>Genome announcement of multiple Pseudomonas syringae strains.</title>
        <authorList>
            <person name="Thakur S."/>
            <person name="Wang P.W."/>
            <person name="Gong Y."/>
            <person name="Weir B.S."/>
            <person name="Guttman D.S."/>
        </authorList>
    </citation>
    <scope>NUCLEOTIDE SEQUENCE [LARGE SCALE GENOMIC DNA]</scope>
    <source>
        <strain evidence="1 2">ICMP16929</strain>
    </source>
</reference>
<dbReference type="Proteomes" id="UP000050384">
    <property type="component" value="Unassembled WGS sequence"/>
</dbReference>
<protein>
    <submittedName>
        <fullName evidence="1">Uncharacterized protein</fullName>
    </submittedName>
</protein>
<organism evidence="1 2">
    <name type="scientific">Pseudomonas syringae pv. spinaceae</name>
    <dbReference type="NCBI Taxonomy" id="264459"/>
    <lineage>
        <taxon>Bacteria</taxon>
        <taxon>Pseudomonadati</taxon>
        <taxon>Pseudomonadota</taxon>
        <taxon>Gammaproteobacteria</taxon>
        <taxon>Pseudomonadales</taxon>
        <taxon>Pseudomonadaceae</taxon>
        <taxon>Pseudomonas</taxon>
        <taxon>Pseudomonas syringae</taxon>
    </lineage>
</organism>
<evidence type="ECO:0000313" key="1">
    <source>
        <dbReference type="EMBL" id="KPZ11240.1"/>
    </source>
</evidence>
<dbReference type="AlphaFoldDB" id="A0A0Q0CQD7"/>